<gene>
    <name evidence="8" type="ORF">AAL_02747</name>
</gene>
<dbReference type="InterPro" id="IPR002403">
    <property type="entry name" value="Cyt_P450_E_grp-IV"/>
</dbReference>
<keyword evidence="5" id="KW-0560">Oxidoreductase</keyword>
<keyword evidence="3 6" id="KW-0479">Metal-binding</keyword>
<dbReference type="InterPro" id="IPR001128">
    <property type="entry name" value="Cyt_P450"/>
</dbReference>
<evidence type="ECO:0000313" key="9">
    <source>
        <dbReference type="Proteomes" id="UP000078544"/>
    </source>
</evidence>
<keyword evidence="6" id="KW-0349">Heme</keyword>
<dbReference type="PANTHER" id="PTHR47582:SF1">
    <property type="entry name" value="P450, PUTATIVE (EUROFUNG)-RELATED"/>
    <property type="match status" value="1"/>
</dbReference>
<keyword evidence="7" id="KW-0812">Transmembrane</keyword>
<dbReference type="CDD" id="cd11040">
    <property type="entry name" value="CYP7_CYP8-like"/>
    <property type="match status" value="1"/>
</dbReference>
<feature type="transmembrane region" description="Helical" evidence="7">
    <location>
        <begin position="20"/>
        <end position="38"/>
    </location>
</feature>
<dbReference type="GO" id="GO:0020037">
    <property type="term" value="F:heme binding"/>
    <property type="evidence" value="ECO:0007669"/>
    <property type="project" value="InterPro"/>
</dbReference>
<dbReference type="OrthoDB" id="1470350at2759"/>
<comment type="caution">
    <text evidence="8">The sequence shown here is derived from an EMBL/GenBank/DDBJ whole genome shotgun (WGS) entry which is preliminary data.</text>
</comment>
<reference evidence="8 9" key="1">
    <citation type="journal article" date="2016" name="Genome Biol. Evol.">
        <title>Divergent and convergent evolution of fungal pathogenicity.</title>
        <authorList>
            <person name="Shang Y."/>
            <person name="Xiao G."/>
            <person name="Zheng P."/>
            <person name="Cen K."/>
            <person name="Zhan S."/>
            <person name="Wang C."/>
        </authorList>
    </citation>
    <scope>NUCLEOTIDE SEQUENCE [LARGE SCALE GENOMIC DNA]</scope>
    <source>
        <strain evidence="8 9">RCEF 2490</strain>
    </source>
</reference>
<dbReference type="SUPFAM" id="SSF48264">
    <property type="entry name" value="Cytochrome P450"/>
    <property type="match status" value="1"/>
</dbReference>
<dbReference type="AlphaFoldDB" id="A0A168EVS4"/>
<evidence type="ECO:0000313" key="8">
    <source>
        <dbReference type="EMBL" id="KZZ99196.1"/>
    </source>
</evidence>
<dbReference type="InterPro" id="IPR036396">
    <property type="entry name" value="Cyt_P450_sf"/>
</dbReference>
<feature type="transmembrane region" description="Helical" evidence="7">
    <location>
        <begin position="50"/>
        <end position="73"/>
    </location>
</feature>
<dbReference type="GO" id="GO:0016705">
    <property type="term" value="F:oxidoreductase activity, acting on paired donors, with incorporation or reduction of molecular oxygen"/>
    <property type="evidence" value="ECO:0007669"/>
    <property type="project" value="InterPro"/>
</dbReference>
<keyword evidence="4 6" id="KW-0408">Iron</keyword>
<keyword evidence="7" id="KW-0472">Membrane</keyword>
<keyword evidence="7" id="KW-1133">Transmembrane helix</keyword>
<evidence type="ECO:0000256" key="3">
    <source>
        <dbReference type="ARBA" id="ARBA00022723"/>
    </source>
</evidence>
<dbReference type="Gene3D" id="1.10.630.10">
    <property type="entry name" value="Cytochrome P450"/>
    <property type="match status" value="1"/>
</dbReference>
<evidence type="ECO:0000256" key="7">
    <source>
        <dbReference type="SAM" id="Phobius"/>
    </source>
</evidence>
<proteinExistence type="inferred from homology"/>
<evidence type="ECO:0000256" key="1">
    <source>
        <dbReference type="ARBA" id="ARBA00001971"/>
    </source>
</evidence>
<accession>A0A168EVS4</accession>
<dbReference type="EMBL" id="AZGY01000004">
    <property type="protein sequence ID" value="KZZ99196.1"/>
    <property type="molecule type" value="Genomic_DNA"/>
</dbReference>
<evidence type="ECO:0000256" key="2">
    <source>
        <dbReference type="ARBA" id="ARBA00010617"/>
    </source>
</evidence>
<protein>
    <submittedName>
        <fullName evidence="8">Cytochrome P450</fullName>
    </submittedName>
</protein>
<keyword evidence="5" id="KW-0503">Monooxygenase</keyword>
<evidence type="ECO:0000256" key="4">
    <source>
        <dbReference type="ARBA" id="ARBA00023004"/>
    </source>
</evidence>
<name>A0A168EVS4_9HYPO</name>
<dbReference type="STRING" id="1081109.A0A168EVS4"/>
<evidence type="ECO:0000256" key="6">
    <source>
        <dbReference type="PIRSR" id="PIRSR602403-1"/>
    </source>
</evidence>
<dbReference type="GO" id="GO:0004497">
    <property type="term" value="F:monooxygenase activity"/>
    <property type="evidence" value="ECO:0007669"/>
    <property type="project" value="UniProtKB-KW"/>
</dbReference>
<dbReference type="InterPro" id="IPR053007">
    <property type="entry name" value="CYP450_monoxygenase_sec-met"/>
</dbReference>
<dbReference type="PRINTS" id="PR00465">
    <property type="entry name" value="EP450IV"/>
</dbReference>
<feature type="binding site" description="axial binding residue" evidence="6">
    <location>
        <position position="479"/>
    </location>
    <ligand>
        <name>heme</name>
        <dbReference type="ChEBI" id="CHEBI:30413"/>
    </ligand>
    <ligandPart>
        <name>Fe</name>
        <dbReference type="ChEBI" id="CHEBI:18248"/>
    </ligandPart>
</feature>
<organism evidence="8 9">
    <name type="scientific">Moelleriella libera RCEF 2490</name>
    <dbReference type="NCBI Taxonomy" id="1081109"/>
    <lineage>
        <taxon>Eukaryota</taxon>
        <taxon>Fungi</taxon>
        <taxon>Dikarya</taxon>
        <taxon>Ascomycota</taxon>
        <taxon>Pezizomycotina</taxon>
        <taxon>Sordariomycetes</taxon>
        <taxon>Hypocreomycetidae</taxon>
        <taxon>Hypocreales</taxon>
        <taxon>Clavicipitaceae</taxon>
        <taxon>Moelleriella</taxon>
    </lineage>
</organism>
<dbReference type="Proteomes" id="UP000078544">
    <property type="component" value="Unassembled WGS sequence"/>
</dbReference>
<dbReference type="PANTHER" id="PTHR47582">
    <property type="entry name" value="P450, PUTATIVE (EUROFUNG)-RELATED"/>
    <property type="match status" value="1"/>
</dbReference>
<keyword evidence="9" id="KW-1185">Reference proteome</keyword>
<comment type="similarity">
    <text evidence="2">Belongs to the cytochrome P450 family.</text>
</comment>
<dbReference type="GO" id="GO:0005506">
    <property type="term" value="F:iron ion binding"/>
    <property type="evidence" value="ECO:0007669"/>
    <property type="project" value="InterPro"/>
</dbReference>
<sequence length="569" mass="63028">MATHPGFFSELPPFSPDHRFFASIIFAPSIASLHHHFACSQGSCYIIEMIYSNEVTLAAAGLAGTYLFFWALLRLTHDSKEPPSIEDAIPFLGPVASMMKKGAGFHAQMRDKYKLPIYTLRLPGARLYVINDTGLIPTTQRQVRTLSISPMMVRVFSNFMAVSKPGLEIMGREPIEDHGFVHQITLETSKGLAPGANLDHLNVTAVENLNMTLSAIASQKSTTEVKLFEWATHAIMMATTNAVYGARNPFKDPAVRAAYYKLEGSLLTLMTGIMPSLFARDGVRARDVITDAFIKYFDEGGLDESSVYARNRYEYPIAIGVPVRDVAKMETGGSIGLITNAMPATFWTLWHTFSDPAVLEDCRSELSKAVTEKNGENWLDLACIKSSCPILVSTMQESFRVHSIGMSARVVVEDHLLDGKYLLKKGSTLLIPSTVQHSSASAWGPNVDIFHHKRFVKETKDNKHNSVAFRAFGGGVNLCPGRHFASTEILAFASLILLRFDVKPVNGFWHNATFREENAGFRLPNHNTSVLLTPLDDKKWHIFFSDHGKPMDISGENGNTETGEIHKKA</sequence>
<dbReference type="Pfam" id="PF00067">
    <property type="entry name" value="p450"/>
    <property type="match status" value="1"/>
</dbReference>
<comment type="cofactor">
    <cofactor evidence="1 6">
        <name>heme</name>
        <dbReference type="ChEBI" id="CHEBI:30413"/>
    </cofactor>
</comment>
<evidence type="ECO:0000256" key="5">
    <source>
        <dbReference type="ARBA" id="ARBA00023033"/>
    </source>
</evidence>